<evidence type="ECO:0000256" key="1">
    <source>
        <dbReference type="SAM" id="MobiDB-lite"/>
    </source>
</evidence>
<name>A0A059FQG8_9PROT</name>
<dbReference type="STRING" id="1280950.HJO_08167"/>
<keyword evidence="3" id="KW-1185">Reference proteome</keyword>
<evidence type="ECO:0000313" key="3">
    <source>
        <dbReference type="Proteomes" id="UP000025171"/>
    </source>
</evidence>
<evidence type="ECO:0000313" key="2">
    <source>
        <dbReference type="EMBL" id="KCZ92915.1"/>
    </source>
</evidence>
<dbReference type="Proteomes" id="UP000025171">
    <property type="component" value="Unassembled WGS sequence"/>
</dbReference>
<comment type="caution">
    <text evidence="2">The sequence shown here is derived from an EMBL/GenBank/DDBJ whole genome shotgun (WGS) entry which is preliminary data.</text>
</comment>
<sequence length="64" mass="6698">MSGFQSLSVLVSQRRFASAVPGRMRGHKEAPATAPGAPAPMCKGLPEFREALMAFAGLDGPSRP</sequence>
<gene>
    <name evidence="2" type="ORF">HJO_08167</name>
</gene>
<feature type="compositionally biased region" description="Low complexity" evidence="1">
    <location>
        <begin position="31"/>
        <end position="40"/>
    </location>
</feature>
<dbReference type="AlphaFoldDB" id="A0A059FQG8"/>
<protein>
    <submittedName>
        <fullName evidence="2">Uncharacterized protein</fullName>
    </submittedName>
</protein>
<dbReference type="EMBL" id="ARYK01000003">
    <property type="protein sequence ID" value="KCZ92915.1"/>
    <property type="molecule type" value="Genomic_DNA"/>
</dbReference>
<feature type="region of interest" description="Disordered" evidence="1">
    <location>
        <begin position="20"/>
        <end position="41"/>
    </location>
</feature>
<organism evidence="2 3">
    <name type="scientific">Hyphomonas johnsonii MHS-2</name>
    <dbReference type="NCBI Taxonomy" id="1280950"/>
    <lineage>
        <taxon>Bacteria</taxon>
        <taxon>Pseudomonadati</taxon>
        <taxon>Pseudomonadota</taxon>
        <taxon>Alphaproteobacteria</taxon>
        <taxon>Hyphomonadales</taxon>
        <taxon>Hyphomonadaceae</taxon>
        <taxon>Hyphomonas</taxon>
    </lineage>
</organism>
<reference evidence="2 3" key="1">
    <citation type="journal article" date="2014" name="Antonie Van Leeuwenhoek">
        <title>Hyphomonas beringensis sp. nov. and Hyphomonas chukchiensis sp. nov., isolated from surface seawater of the Bering Sea and Chukchi Sea.</title>
        <authorList>
            <person name="Li C."/>
            <person name="Lai Q."/>
            <person name="Li G."/>
            <person name="Dong C."/>
            <person name="Wang J."/>
            <person name="Liao Y."/>
            <person name="Shao Z."/>
        </authorList>
    </citation>
    <scope>NUCLEOTIDE SEQUENCE [LARGE SCALE GENOMIC DNA]</scope>
    <source>
        <strain evidence="2 3">MHS-2</strain>
    </source>
</reference>
<proteinExistence type="predicted"/>
<accession>A0A059FQG8</accession>